<feature type="compositionally biased region" description="Polar residues" evidence="1">
    <location>
        <begin position="192"/>
        <end position="201"/>
    </location>
</feature>
<dbReference type="PANTHER" id="PTHR12398">
    <property type="entry name" value="PROTEIN PHOSPHATASE INHIBITOR"/>
    <property type="match status" value="1"/>
</dbReference>
<evidence type="ECO:0000313" key="3">
    <source>
        <dbReference type="Proteomes" id="UP001346149"/>
    </source>
</evidence>
<dbReference type="EMBL" id="JAXQNO010000007">
    <property type="protein sequence ID" value="KAK4794455.1"/>
    <property type="molecule type" value="Genomic_DNA"/>
</dbReference>
<feature type="region of interest" description="Disordered" evidence="1">
    <location>
        <begin position="176"/>
        <end position="208"/>
    </location>
</feature>
<sequence length="208" mass="23223">MPEEFRVFQLLKIKIGDFSTSFFKFGKRIRCGWATNGLIIKDEVFTEGHVRWDEPNLGEIERNKPVRQKITEPKTPYHPMIDDGCASPVRAGPEHGACDALHAQAIHTALSDVASSSEKSDGDGRLSCGWTSEEDEEGDAMDQDGEGSEIDRSHMSFQEYRRAHYDEFRKVKELRQKGSLLVNKGEDENGEPNGSSSSLNASADEDDT</sequence>
<dbReference type="GO" id="GO:0009966">
    <property type="term" value="P:regulation of signal transduction"/>
    <property type="evidence" value="ECO:0007669"/>
    <property type="project" value="InterPro"/>
</dbReference>
<gene>
    <name evidence="2" type="ORF">SAY86_012449</name>
</gene>
<name>A0AAN7MD07_TRANT</name>
<dbReference type="GO" id="GO:0004864">
    <property type="term" value="F:protein phosphatase inhibitor activity"/>
    <property type="evidence" value="ECO:0007669"/>
    <property type="project" value="InterPro"/>
</dbReference>
<reference evidence="2 3" key="1">
    <citation type="journal article" date="2023" name="Hortic Res">
        <title>Pangenome of water caltrop reveals structural variations and asymmetric subgenome divergence after allopolyploidization.</title>
        <authorList>
            <person name="Zhang X."/>
            <person name="Chen Y."/>
            <person name="Wang L."/>
            <person name="Yuan Y."/>
            <person name="Fang M."/>
            <person name="Shi L."/>
            <person name="Lu R."/>
            <person name="Comes H.P."/>
            <person name="Ma Y."/>
            <person name="Chen Y."/>
            <person name="Huang G."/>
            <person name="Zhou Y."/>
            <person name="Zheng Z."/>
            <person name="Qiu Y."/>
        </authorList>
    </citation>
    <scope>NUCLEOTIDE SEQUENCE [LARGE SCALE GENOMIC DNA]</scope>
    <source>
        <strain evidence="2">F231</strain>
    </source>
</reference>
<protein>
    <recommendedName>
        <fullName evidence="4">Protein phosphatase inhibitor 2</fullName>
    </recommendedName>
</protein>
<comment type="caution">
    <text evidence="2">The sequence shown here is derived from an EMBL/GenBank/DDBJ whole genome shotgun (WGS) entry which is preliminary data.</text>
</comment>
<evidence type="ECO:0008006" key="4">
    <source>
        <dbReference type="Google" id="ProtNLM"/>
    </source>
</evidence>
<feature type="compositionally biased region" description="Acidic residues" evidence="1">
    <location>
        <begin position="132"/>
        <end position="148"/>
    </location>
</feature>
<dbReference type="Pfam" id="PF04979">
    <property type="entry name" value="IPP-2"/>
    <property type="match status" value="1"/>
</dbReference>
<dbReference type="InterPro" id="IPR007062">
    <property type="entry name" value="PPI-2"/>
</dbReference>
<dbReference type="PANTHER" id="PTHR12398:SF20">
    <property type="entry name" value="PROTEIN PHOSPHATASE 1 REGULATORY INHIBITOR SUBUNIT 2"/>
    <property type="match status" value="1"/>
</dbReference>
<proteinExistence type="predicted"/>
<organism evidence="2 3">
    <name type="scientific">Trapa natans</name>
    <name type="common">Water chestnut</name>
    <dbReference type="NCBI Taxonomy" id="22666"/>
    <lineage>
        <taxon>Eukaryota</taxon>
        <taxon>Viridiplantae</taxon>
        <taxon>Streptophyta</taxon>
        <taxon>Embryophyta</taxon>
        <taxon>Tracheophyta</taxon>
        <taxon>Spermatophyta</taxon>
        <taxon>Magnoliopsida</taxon>
        <taxon>eudicotyledons</taxon>
        <taxon>Gunneridae</taxon>
        <taxon>Pentapetalae</taxon>
        <taxon>rosids</taxon>
        <taxon>malvids</taxon>
        <taxon>Myrtales</taxon>
        <taxon>Lythraceae</taxon>
        <taxon>Trapa</taxon>
    </lineage>
</organism>
<dbReference type="AlphaFoldDB" id="A0AAN7MD07"/>
<evidence type="ECO:0000256" key="1">
    <source>
        <dbReference type="SAM" id="MobiDB-lite"/>
    </source>
</evidence>
<evidence type="ECO:0000313" key="2">
    <source>
        <dbReference type="EMBL" id="KAK4794455.1"/>
    </source>
</evidence>
<keyword evidence="3" id="KW-1185">Reference proteome</keyword>
<dbReference type="Proteomes" id="UP001346149">
    <property type="component" value="Unassembled WGS sequence"/>
</dbReference>
<feature type="region of interest" description="Disordered" evidence="1">
    <location>
        <begin position="112"/>
        <end position="156"/>
    </location>
</feature>
<accession>A0AAN7MD07</accession>